<feature type="transmembrane region" description="Helical" evidence="2">
    <location>
        <begin position="190"/>
        <end position="209"/>
    </location>
</feature>
<keyword evidence="2" id="KW-0812">Transmembrane</keyword>
<keyword evidence="2" id="KW-1133">Transmembrane helix</keyword>
<dbReference type="InterPro" id="IPR000326">
    <property type="entry name" value="PAP2/HPO"/>
</dbReference>
<name>A0ABQ6HPT9_9MICO</name>
<sequence length="364" mass="37859">MSSTAGPRDQTPDPSWSTSAGESAAQSATGATGAATAATSSTGTATSTASTTTATKTPANPTKAKDPQPPLRGHLRRWCLAVAVFGAVLLVVFVAFFVWTPFGQRADFQAQRSIQTHSWSFYPTWLVTWLIREQTLAVMAAVAALIGLARRRLDLAVGAVVTIVGANLTTHVLKYYLIVRPDYGFGTDNITPSGHTTAAVSVAMGLAMVAPVVARFWTLAILSLGTSWVALGLVVLGAHRPGDTLAAVAVCLVWSAIGMAAAGLVYGRPGRRNQGLGSDRLERGSVLERFPSLHETVLGNLGLTMSVLATASGSLMAFVLFVSGGVDVSLSWAGVGMTFCAALLLGLLALSIAITSRAAEKYLP</sequence>
<feature type="compositionally biased region" description="Low complexity" evidence="1">
    <location>
        <begin position="17"/>
        <end position="55"/>
    </location>
</feature>
<organism evidence="4 5">
    <name type="scientific">Arsenicicoccus piscis</name>
    <dbReference type="NCBI Taxonomy" id="673954"/>
    <lineage>
        <taxon>Bacteria</taxon>
        <taxon>Bacillati</taxon>
        <taxon>Actinomycetota</taxon>
        <taxon>Actinomycetes</taxon>
        <taxon>Micrococcales</taxon>
        <taxon>Intrasporangiaceae</taxon>
        <taxon>Arsenicicoccus</taxon>
    </lineage>
</organism>
<feature type="transmembrane region" description="Helical" evidence="2">
    <location>
        <begin position="330"/>
        <end position="354"/>
    </location>
</feature>
<dbReference type="SUPFAM" id="SSF48317">
    <property type="entry name" value="Acid phosphatase/Vanadium-dependent haloperoxidase"/>
    <property type="match status" value="1"/>
</dbReference>
<comment type="caution">
    <text evidence="4">The sequence shown here is derived from an EMBL/GenBank/DDBJ whole genome shotgun (WGS) entry which is preliminary data.</text>
</comment>
<dbReference type="InterPro" id="IPR036938">
    <property type="entry name" value="PAP2/HPO_sf"/>
</dbReference>
<feature type="domain" description="Phosphatidic acid phosphatase type 2/haloperoxidase" evidence="3">
    <location>
        <begin position="166"/>
        <end position="259"/>
    </location>
</feature>
<feature type="transmembrane region" description="Helical" evidence="2">
    <location>
        <begin position="244"/>
        <end position="266"/>
    </location>
</feature>
<keyword evidence="2" id="KW-0472">Membrane</keyword>
<reference evidence="5" key="1">
    <citation type="journal article" date="2019" name="Int. J. Syst. Evol. Microbiol.">
        <title>The Global Catalogue of Microorganisms (GCM) 10K type strain sequencing project: providing services to taxonomists for standard genome sequencing and annotation.</title>
        <authorList>
            <consortium name="The Broad Institute Genomics Platform"/>
            <consortium name="The Broad Institute Genome Sequencing Center for Infectious Disease"/>
            <person name="Wu L."/>
            <person name="Ma J."/>
        </authorList>
    </citation>
    <scope>NUCLEOTIDE SEQUENCE [LARGE SCALE GENOMIC DNA]</scope>
    <source>
        <strain evidence="5">NBRC 105830</strain>
    </source>
</reference>
<evidence type="ECO:0000313" key="5">
    <source>
        <dbReference type="Proteomes" id="UP001157109"/>
    </source>
</evidence>
<dbReference type="Pfam" id="PF01569">
    <property type="entry name" value="PAP2"/>
    <property type="match status" value="1"/>
</dbReference>
<dbReference type="Gene3D" id="1.20.144.10">
    <property type="entry name" value="Phosphatidic acid phosphatase type 2/haloperoxidase"/>
    <property type="match status" value="1"/>
</dbReference>
<dbReference type="EMBL" id="BSUJ01000001">
    <property type="protein sequence ID" value="GMA20486.1"/>
    <property type="molecule type" value="Genomic_DNA"/>
</dbReference>
<evidence type="ECO:0000259" key="3">
    <source>
        <dbReference type="Pfam" id="PF01569"/>
    </source>
</evidence>
<feature type="transmembrane region" description="Helical" evidence="2">
    <location>
        <begin position="216"/>
        <end position="238"/>
    </location>
</feature>
<evidence type="ECO:0000256" key="1">
    <source>
        <dbReference type="SAM" id="MobiDB-lite"/>
    </source>
</evidence>
<dbReference type="Proteomes" id="UP001157109">
    <property type="component" value="Unassembled WGS sequence"/>
</dbReference>
<keyword evidence="5" id="KW-1185">Reference proteome</keyword>
<evidence type="ECO:0000256" key="2">
    <source>
        <dbReference type="SAM" id="Phobius"/>
    </source>
</evidence>
<proteinExistence type="predicted"/>
<gene>
    <name evidence="4" type="ORF">GCM10025862_25070</name>
</gene>
<dbReference type="RefSeq" id="WP_241444183.1">
    <property type="nucleotide sequence ID" value="NZ_BSUJ01000001.1"/>
</dbReference>
<feature type="transmembrane region" description="Helical" evidence="2">
    <location>
        <begin position="155"/>
        <end position="178"/>
    </location>
</feature>
<feature type="transmembrane region" description="Helical" evidence="2">
    <location>
        <begin position="297"/>
        <end position="324"/>
    </location>
</feature>
<protein>
    <recommendedName>
        <fullName evidence="3">Phosphatidic acid phosphatase type 2/haloperoxidase domain-containing protein</fullName>
    </recommendedName>
</protein>
<evidence type="ECO:0000313" key="4">
    <source>
        <dbReference type="EMBL" id="GMA20486.1"/>
    </source>
</evidence>
<feature type="region of interest" description="Disordered" evidence="1">
    <location>
        <begin position="1"/>
        <end position="70"/>
    </location>
</feature>
<feature type="transmembrane region" description="Helical" evidence="2">
    <location>
        <begin position="78"/>
        <end position="99"/>
    </location>
</feature>
<feature type="transmembrane region" description="Helical" evidence="2">
    <location>
        <begin position="129"/>
        <end position="148"/>
    </location>
</feature>
<accession>A0ABQ6HPT9</accession>